<dbReference type="SUPFAM" id="SSF56322">
    <property type="entry name" value="ADC synthase"/>
    <property type="match status" value="1"/>
</dbReference>
<keyword evidence="3" id="KW-1185">Reference proteome</keyword>
<organism evidence="2 3">
    <name type="scientific">Pricia mediterranea</name>
    <dbReference type="NCBI Taxonomy" id="3076079"/>
    <lineage>
        <taxon>Bacteria</taxon>
        <taxon>Pseudomonadati</taxon>
        <taxon>Bacteroidota</taxon>
        <taxon>Flavobacteriia</taxon>
        <taxon>Flavobacteriales</taxon>
        <taxon>Flavobacteriaceae</taxon>
        <taxon>Pricia</taxon>
    </lineage>
</organism>
<dbReference type="Gene3D" id="3.60.120.10">
    <property type="entry name" value="Anthranilate synthase"/>
    <property type="match status" value="1"/>
</dbReference>
<dbReference type="InterPro" id="IPR005801">
    <property type="entry name" value="ADC_synthase"/>
</dbReference>
<dbReference type="PANTHER" id="PTHR42839:SF2">
    <property type="entry name" value="ISOCHORISMATE SYNTHASE ENTC"/>
    <property type="match status" value="1"/>
</dbReference>
<dbReference type="InterPro" id="IPR015890">
    <property type="entry name" value="Chorismate_C"/>
</dbReference>
<evidence type="ECO:0000313" key="2">
    <source>
        <dbReference type="EMBL" id="MDT7830138.1"/>
    </source>
</evidence>
<reference evidence="2 3" key="1">
    <citation type="submission" date="2023-09" db="EMBL/GenBank/DDBJ databases">
        <title>Novel taxa isolated from Blanes Bay.</title>
        <authorList>
            <person name="Rey-Velasco X."/>
            <person name="Lucena T."/>
        </authorList>
    </citation>
    <scope>NUCLEOTIDE SEQUENCE [LARGE SCALE GENOMIC DNA]</scope>
    <source>
        <strain evidence="2 3">S334</strain>
    </source>
</reference>
<feature type="domain" description="Chorismate-utilising enzyme C-terminal" evidence="1">
    <location>
        <begin position="316"/>
        <end position="358"/>
    </location>
</feature>
<accession>A0ABU3LA78</accession>
<proteinExistence type="predicted"/>
<evidence type="ECO:0000259" key="1">
    <source>
        <dbReference type="Pfam" id="PF00425"/>
    </source>
</evidence>
<name>A0ABU3LA78_9FLAO</name>
<sequence>MDFLERIDIHYRKQLPFVAYSKPGEDRVQAILQKDDTLHRLKSYRDTGFILAPFAAGHSTILTVPDDLLEASTRKLPPLAPKPDGSVPPTTLRDKSLHVKLVKKGVEEIKKGIVKKVVLSRRMEVESDAQPLDLFQKLLTNYPTAFCYLWYHPKVGLWLGATPEILLRLQNGRLTTMSLAGTQKFTGNATPEWGEKELEEQQMVTDYILDALEGSVERLTLSNTETARAGGLLHLRTKITGRVAEGELGNIVHALHPTPAVCGLPKQNAFDFIVRNEAYDREYYTGYLGELNLKTVKQRSSRRKNQENQAYRAIAKTTTLYVNLRCMQIKDDTAFIYVGGGITKDSDAEREWEEIVAKSTTMTQVL</sequence>
<protein>
    <submittedName>
        <fullName evidence="2">Chorismate-binding protein</fullName>
    </submittedName>
</protein>
<dbReference type="RefSeq" id="WP_314016392.1">
    <property type="nucleotide sequence ID" value="NZ_JAVTTP010000001.1"/>
</dbReference>
<comment type="caution">
    <text evidence="2">The sequence shown here is derived from an EMBL/GenBank/DDBJ whole genome shotgun (WGS) entry which is preliminary data.</text>
</comment>
<gene>
    <name evidence="2" type="ORF">RQM65_15835</name>
</gene>
<dbReference type="Pfam" id="PF00425">
    <property type="entry name" value="Chorismate_bind"/>
    <property type="match status" value="2"/>
</dbReference>
<dbReference type="EMBL" id="JAVTTP010000001">
    <property type="protein sequence ID" value="MDT7830138.1"/>
    <property type="molecule type" value="Genomic_DNA"/>
</dbReference>
<dbReference type="Proteomes" id="UP001250656">
    <property type="component" value="Unassembled WGS sequence"/>
</dbReference>
<evidence type="ECO:0000313" key="3">
    <source>
        <dbReference type="Proteomes" id="UP001250656"/>
    </source>
</evidence>
<dbReference type="PANTHER" id="PTHR42839">
    <property type="entry name" value="ISOCHORISMATE SYNTHASE ENTC"/>
    <property type="match status" value="1"/>
</dbReference>
<feature type="domain" description="Chorismate-utilising enzyme C-terminal" evidence="1">
    <location>
        <begin position="99"/>
        <end position="293"/>
    </location>
</feature>